<gene>
    <name evidence="2" type="ORF">C3L33_06512</name>
</gene>
<evidence type="ECO:0000313" key="3">
    <source>
        <dbReference type="Proteomes" id="UP000428333"/>
    </source>
</evidence>
<protein>
    <recommendedName>
        <fullName evidence="4">Pollen Ole e 1 allergen and extensin family protein</fullName>
    </recommendedName>
</protein>
<feature type="non-terminal residue" evidence="2">
    <location>
        <position position="1"/>
    </location>
</feature>
<dbReference type="Pfam" id="PF01190">
    <property type="entry name" value="Pollen_Ole_e_1"/>
    <property type="match status" value="1"/>
</dbReference>
<dbReference type="OrthoDB" id="744797at2759"/>
<dbReference type="AlphaFoldDB" id="A0A6A4LU98"/>
<comment type="caution">
    <text evidence="2">The sequence shown here is derived from an EMBL/GenBank/DDBJ whole genome shotgun (WGS) entry which is preliminary data.</text>
</comment>
<feature type="compositionally biased region" description="Basic and acidic residues" evidence="1">
    <location>
        <begin position="189"/>
        <end position="206"/>
    </location>
</feature>
<dbReference type="Proteomes" id="UP000428333">
    <property type="component" value="Linkage Group LG04"/>
</dbReference>
<sequence>MLSHFHGCNNLVTMIMTFIPIFFFFLFGSSPAAAAGREINPMVEISSREDLMQMAGYGEERLSTVLISGTVFCHETCQGEKARIDPHPVSGALVAVSCHTSGKTSKSNWVEVSTDEFGDFLIDLPSHLHAIPNLGKRCVVKVLRLPKHSLCHPAFTGNQTELKLSSSGNGIRTYTAESLNLSPKPSEGCTKETPKKKVPSEHPTDV</sequence>
<dbReference type="PANTHER" id="PTHR47273">
    <property type="entry name" value="EXPRESSED PROTEIN"/>
    <property type="match status" value="1"/>
</dbReference>
<feature type="region of interest" description="Disordered" evidence="1">
    <location>
        <begin position="179"/>
        <end position="206"/>
    </location>
</feature>
<dbReference type="PANTHER" id="PTHR47273:SF6">
    <property type="entry name" value="POLLEN OLE E 1 ALLERGEN AND EXTENSIN FAMILY PROTEIN"/>
    <property type="match status" value="1"/>
</dbReference>
<reference evidence="2 3" key="1">
    <citation type="journal article" date="2019" name="Genome Biol. Evol.">
        <title>The Rhododendron genome and chromosomal organization provide insight into shared whole-genome duplications across the heath family (Ericaceae).</title>
        <authorList>
            <person name="Soza V.L."/>
            <person name="Lindsley D."/>
            <person name="Waalkes A."/>
            <person name="Ramage E."/>
            <person name="Patwardhan R.P."/>
            <person name="Burton J.N."/>
            <person name="Adey A."/>
            <person name="Kumar A."/>
            <person name="Qiu R."/>
            <person name="Shendure J."/>
            <person name="Hall B."/>
        </authorList>
    </citation>
    <scope>NUCLEOTIDE SEQUENCE [LARGE SCALE GENOMIC DNA]</scope>
    <source>
        <strain evidence="2">RSF 1966-606</strain>
    </source>
</reference>
<evidence type="ECO:0000313" key="2">
    <source>
        <dbReference type="EMBL" id="KAE9461580.1"/>
    </source>
</evidence>
<name>A0A6A4LU98_9ERIC</name>
<accession>A0A6A4LU98</accession>
<evidence type="ECO:0000256" key="1">
    <source>
        <dbReference type="SAM" id="MobiDB-lite"/>
    </source>
</evidence>
<proteinExistence type="predicted"/>
<evidence type="ECO:0008006" key="4">
    <source>
        <dbReference type="Google" id="ProtNLM"/>
    </source>
</evidence>
<organism evidence="2 3">
    <name type="scientific">Rhododendron williamsianum</name>
    <dbReference type="NCBI Taxonomy" id="262921"/>
    <lineage>
        <taxon>Eukaryota</taxon>
        <taxon>Viridiplantae</taxon>
        <taxon>Streptophyta</taxon>
        <taxon>Embryophyta</taxon>
        <taxon>Tracheophyta</taxon>
        <taxon>Spermatophyta</taxon>
        <taxon>Magnoliopsida</taxon>
        <taxon>eudicotyledons</taxon>
        <taxon>Gunneridae</taxon>
        <taxon>Pentapetalae</taxon>
        <taxon>asterids</taxon>
        <taxon>Ericales</taxon>
        <taxon>Ericaceae</taxon>
        <taxon>Ericoideae</taxon>
        <taxon>Rhodoreae</taxon>
        <taxon>Rhododendron</taxon>
    </lineage>
</organism>
<keyword evidence="3" id="KW-1185">Reference proteome</keyword>
<dbReference type="EMBL" id="QEFC01000963">
    <property type="protein sequence ID" value="KAE9461580.1"/>
    <property type="molecule type" value="Genomic_DNA"/>
</dbReference>